<dbReference type="GO" id="GO:0006013">
    <property type="term" value="P:mannose metabolic process"/>
    <property type="evidence" value="ECO:0007669"/>
    <property type="project" value="InterPro"/>
</dbReference>
<evidence type="ECO:0000256" key="8">
    <source>
        <dbReference type="ARBA" id="ARBA00023157"/>
    </source>
</evidence>
<dbReference type="GO" id="GO:0004559">
    <property type="term" value="F:alpha-mannosidase activity"/>
    <property type="evidence" value="ECO:0007669"/>
    <property type="project" value="UniProtKB-EC"/>
</dbReference>
<dbReference type="PANTHER" id="PTHR11607">
    <property type="entry name" value="ALPHA-MANNOSIDASE"/>
    <property type="match status" value="1"/>
</dbReference>
<dbReference type="InterPro" id="IPR037094">
    <property type="entry name" value="Glyco_hydro_38_cen_sf"/>
</dbReference>
<keyword evidence="9" id="KW-0325">Glycoprotein</keyword>
<evidence type="ECO:0000256" key="10">
    <source>
        <dbReference type="ARBA" id="ARBA00023295"/>
    </source>
</evidence>
<dbReference type="InterPro" id="IPR011013">
    <property type="entry name" value="Gal_mutarotase_sf_dom"/>
</dbReference>
<dbReference type="GO" id="GO:0046872">
    <property type="term" value="F:metal ion binding"/>
    <property type="evidence" value="ECO:0007669"/>
    <property type="project" value="UniProtKB-KW"/>
</dbReference>
<dbReference type="PANTHER" id="PTHR11607:SF3">
    <property type="entry name" value="LYSOSOMAL ALPHA-MANNOSIDASE"/>
    <property type="match status" value="1"/>
</dbReference>
<evidence type="ECO:0000259" key="12">
    <source>
        <dbReference type="SMART" id="SM00872"/>
    </source>
</evidence>
<dbReference type="Proteomes" id="UP000681967">
    <property type="component" value="Unassembled WGS sequence"/>
</dbReference>
<dbReference type="SUPFAM" id="SSF74650">
    <property type="entry name" value="Galactose mutarotase-like"/>
    <property type="match status" value="1"/>
</dbReference>
<evidence type="ECO:0000256" key="6">
    <source>
        <dbReference type="ARBA" id="ARBA00022801"/>
    </source>
</evidence>
<evidence type="ECO:0000256" key="11">
    <source>
        <dbReference type="SAM" id="SignalP"/>
    </source>
</evidence>
<gene>
    <name evidence="13" type="ORF">BYL167_LOCUS11319</name>
</gene>
<feature type="chain" id="PRO_5035875732" description="alpha-mannosidase" evidence="11">
    <location>
        <begin position="20"/>
        <end position="879"/>
    </location>
</feature>
<dbReference type="Gene3D" id="3.20.110.10">
    <property type="entry name" value="Glycoside hydrolase 38, N terminal domain"/>
    <property type="match status" value="1"/>
</dbReference>
<dbReference type="InterPro" id="IPR000602">
    <property type="entry name" value="Glyco_hydro_38_N"/>
</dbReference>
<dbReference type="GO" id="GO:0005764">
    <property type="term" value="C:lysosome"/>
    <property type="evidence" value="ECO:0007669"/>
    <property type="project" value="TreeGrafter"/>
</dbReference>
<dbReference type="Pfam" id="PF21260">
    <property type="entry name" value="Laman-like_dom"/>
    <property type="match status" value="1"/>
</dbReference>
<dbReference type="Gene3D" id="2.70.98.30">
    <property type="entry name" value="Golgi alpha-mannosidase II, domain 4"/>
    <property type="match status" value="1"/>
</dbReference>
<evidence type="ECO:0000256" key="4">
    <source>
        <dbReference type="ARBA" id="ARBA00012752"/>
    </source>
</evidence>
<dbReference type="InterPro" id="IPR027291">
    <property type="entry name" value="Glyco_hydro_38_N_sf"/>
</dbReference>
<dbReference type="InterPro" id="IPR015341">
    <property type="entry name" value="Glyco_hydro_38_cen"/>
</dbReference>
<protein>
    <recommendedName>
        <fullName evidence="4">alpha-mannosidase</fullName>
        <ecNumber evidence="4">3.2.1.24</ecNumber>
    </recommendedName>
</protein>
<comment type="cofactor">
    <cofactor evidence="2">
        <name>Zn(2+)</name>
        <dbReference type="ChEBI" id="CHEBI:29105"/>
    </cofactor>
</comment>
<dbReference type="Pfam" id="PF09261">
    <property type="entry name" value="Alpha-mann_mid"/>
    <property type="match status" value="1"/>
</dbReference>
<dbReference type="FunFam" id="1.20.1270.50:FF:000002">
    <property type="entry name" value="Alpha-mannosidase"/>
    <property type="match status" value="1"/>
</dbReference>
<dbReference type="FunFam" id="3.20.110.10:FF:000001">
    <property type="entry name" value="Alpha-mannosidase"/>
    <property type="match status" value="1"/>
</dbReference>
<comment type="caution">
    <text evidence="13">The sequence shown here is derived from an EMBL/GenBank/DDBJ whole genome shotgun (WGS) entry which is preliminary data.</text>
</comment>
<evidence type="ECO:0000256" key="3">
    <source>
        <dbReference type="ARBA" id="ARBA00009792"/>
    </source>
</evidence>
<keyword evidence="7" id="KW-0862">Zinc</keyword>
<dbReference type="Gene3D" id="2.60.40.1180">
    <property type="entry name" value="Golgi alpha-mannosidase II"/>
    <property type="match status" value="1"/>
</dbReference>
<dbReference type="Pfam" id="PF01074">
    <property type="entry name" value="Glyco_hydro_38N"/>
    <property type="match status" value="1"/>
</dbReference>
<dbReference type="GO" id="GO:0030246">
    <property type="term" value="F:carbohydrate binding"/>
    <property type="evidence" value="ECO:0007669"/>
    <property type="project" value="InterPro"/>
</dbReference>
<evidence type="ECO:0000256" key="7">
    <source>
        <dbReference type="ARBA" id="ARBA00022833"/>
    </source>
</evidence>
<dbReference type="InterPro" id="IPR050843">
    <property type="entry name" value="Glycosyl_Hydrlase_38"/>
</dbReference>
<reference evidence="13" key="1">
    <citation type="submission" date="2021-02" db="EMBL/GenBank/DDBJ databases">
        <authorList>
            <person name="Nowell W R."/>
        </authorList>
    </citation>
    <scope>NUCLEOTIDE SEQUENCE</scope>
</reference>
<dbReference type="Gene3D" id="1.20.1270.50">
    <property type="entry name" value="Glycoside hydrolase family 38, central domain"/>
    <property type="match status" value="2"/>
</dbReference>
<dbReference type="SMART" id="SM00872">
    <property type="entry name" value="Alpha-mann_mid"/>
    <property type="match status" value="1"/>
</dbReference>
<name>A0A8S2MJR5_9BILA</name>
<evidence type="ECO:0000313" key="13">
    <source>
        <dbReference type="EMBL" id="CAF3956659.1"/>
    </source>
</evidence>
<keyword evidence="11" id="KW-0732">Signal</keyword>
<proteinExistence type="inferred from homology"/>
<comment type="similarity">
    <text evidence="3">Belongs to the glycosyl hydrolase 38 family.</text>
</comment>
<evidence type="ECO:0000256" key="1">
    <source>
        <dbReference type="ARBA" id="ARBA00000365"/>
    </source>
</evidence>
<evidence type="ECO:0000313" key="14">
    <source>
        <dbReference type="Proteomes" id="UP000681967"/>
    </source>
</evidence>
<dbReference type="InterPro" id="IPR011330">
    <property type="entry name" value="Glyco_hydro/deAcase_b/a-brl"/>
</dbReference>
<keyword evidence="5" id="KW-0479">Metal-binding</keyword>
<dbReference type="EMBL" id="CAJOBH010003549">
    <property type="protein sequence ID" value="CAF3956659.1"/>
    <property type="molecule type" value="Genomic_DNA"/>
</dbReference>
<dbReference type="InterPro" id="IPR013780">
    <property type="entry name" value="Glyco_hydro_b"/>
</dbReference>
<organism evidence="13 14">
    <name type="scientific">Rotaria magnacalcarata</name>
    <dbReference type="NCBI Taxonomy" id="392030"/>
    <lineage>
        <taxon>Eukaryota</taxon>
        <taxon>Metazoa</taxon>
        <taxon>Spiralia</taxon>
        <taxon>Gnathifera</taxon>
        <taxon>Rotifera</taxon>
        <taxon>Eurotatoria</taxon>
        <taxon>Bdelloidea</taxon>
        <taxon>Philodinida</taxon>
        <taxon>Philodinidae</taxon>
        <taxon>Rotaria</taxon>
    </lineage>
</organism>
<dbReference type="SUPFAM" id="SSF88688">
    <property type="entry name" value="Families 57/38 glycoside transferase middle domain"/>
    <property type="match status" value="1"/>
</dbReference>
<dbReference type="CDD" id="cd10810">
    <property type="entry name" value="GH38N_AMII_LAM_like"/>
    <property type="match status" value="1"/>
</dbReference>
<evidence type="ECO:0000256" key="9">
    <source>
        <dbReference type="ARBA" id="ARBA00023180"/>
    </source>
</evidence>
<keyword evidence="6" id="KW-0378">Hydrolase</keyword>
<keyword evidence="10" id="KW-0326">Glycosidase</keyword>
<sequence>MYISNYCAILLLIVALCFGVSQKSPNGCGYDVNSEPRNDIQHACVQYILDSVIQALLKNPERRFIYVEMAFFWRWWNEQSDDVRETVKELVNDGRLEFISGGWCMNDEGITHYNSIIDQHSLGAEFLRDQFGECARPKIGWQIDPFGHSREVASLFAQMGFDGLFFGRVDYQDYQYRTMTKTMEMVWKGSANLNRESWLFTGVLPRVYEPPDSFCFDQFCNDQPVMDDSSLHDYNVPERVQAFINAAHDQARGYATNHIIMTMGSDFQYEYANVWFKNLDKLIKYVNAQQVNGSDVNVFYSTPSCYLYALNKAGLTWPSKTDDFFPIAQNPHGFWTGYFTSRAALKRYERYSNNILQATRQLNALSEINLRSSEAMGVAQHHDAVSGTEKQHVADDYAQRLSQGIDIATDVINSSYAKLLPKESGLAPPLVQFLCHYSNISECLPIEGQIRFTLTLWNPTIHPVTYYARVPAIMQYSIRDPTGSIVPSEFLPIPNITKNIPGRTSSANYQHIFKTSLPALGFNTYYFEMIHDEKIEKKKVMMTQNETCTLENEHLRIEFDDQGNLHQITNLEKGIATSFTTQGFYWYTGFPGNNSRSEFQASGAYFFRPLMPDPQPVSTMRSITCTKTETVQSALIIFNNWASQEKRKDPTRIQFVMNRNRLEITLYRSEGGGSIHDGSIEIMVHRRLLYDDNEGVGEPLNETAFGTGLVVRGKHFLILEPPENSALIHRVGAQQLFMNPIATYALPQNSYADYESLYRQTWSALSDSMPLNVHLLTFDQLGPKQFLIRIEHYFELNEDEIYSQSVQIDLQDLFKSLGTITDLIELTLGANLPLSQLHRLDWMTNNNESSHVETTQQTHLKDTMVMLNPMQIKTFQVTL</sequence>
<dbReference type="Gene3D" id="2.60.40.1360">
    <property type="match status" value="1"/>
</dbReference>
<feature type="domain" description="Glycoside hydrolase family 38 central" evidence="12">
    <location>
        <begin position="333"/>
        <end position="401"/>
    </location>
</feature>
<dbReference type="InterPro" id="IPR028995">
    <property type="entry name" value="Glyco_hydro_57/38_cen_sf"/>
</dbReference>
<dbReference type="EC" id="3.2.1.24" evidence="4"/>
<dbReference type="AlphaFoldDB" id="A0A8S2MJR5"/>
<feature type="signal peptide" evidence="11">
    <location>
        <begin position="1"/>
        <end position="19"/>
    </location>
</feature>
<keyword evidence="8" id="KW-1015">Disulfide bond</keyword>
<dbReference type="FunFam" id="1.20.1270.50:FF:000003">
    <property type="entry name" value="Alpha-mannosidase"/>
    <property type="match status" value="1"/>
</dbReference>
<comment type="catalytic activity">
    <reaction evidence="1">
        <text>Hydrolysis of terminal, non-reducing alpha-D-mannose residues in alpha-D-mannosides.</text>
        <dbReference type="EC" id="3.2.1.24"/>
    </reaction>
</comment>
<dbReference type="SUPFAM" id="SSF88713">
    <property type="entry name" value="Glycoside hydrolase/deacetylase"/>
    <property type="match status" value="1"/>
</dbReference>
<evidence type="ECO:0000256" key="5">
    <source>
        <dbReference type="ARBA" id="ARBA00022723"/>
    </source>
</evidence>
<accession>A0A8S2MJR5</accession>
<dbReference type="InterPro" id="IPR048534">
    <property type="entry name" value="Man2a1-like_dom"/>
</dbReference>
<evidence type="ECO:0000256" key="2">
    <source>
        <dbReference type="ARBA" id="ARBA00001947"/>
    </source>
</evidence>